<evidence type="ECO:0000313" key="3">
    <source>
        <dbReference type="EMBL" id="CAF1387028.1"/>
    </source>
</evidence>
<dbReference type="GO" id="GO:0008198">
    <property type="term" value="F:ferrous iron binding"/>
    <property type="evidence" value="ECO:0007669"/>
    <property type="project" value="TreeGrafter"/>
</dbReference>
<comment type="caution">
    <text evidence="3">The sequence shown here is derived from an EMBL/GenBank/DDBJ whole genome shotgun (WGS) entry which is preliminary data.</text>
</comment>
<dbReference type="InterPro" id="IPR036671">
    <property type="entry name" value="DPH_MB_sf"/>
</dbReference>
<sequence>MTLYEILGVPSHCSSDILRQQYHRLLLEYHPDKTNSNDLATKNRFEDIQNAYKILSNVELRLKYDQEQQRQHLHTLPHTNIDSNDFDDDNEYTCRCGTILEIDKDLNFDIIECPNCSMKIEIKNK</sequence>
<feature type="domain" description="J" evidence="2">
    <location>
        <begin position="2"/>
        <end position="68"/>
    </location>
</feature>
<accession>A0A815JV08</accession>
<evidence type="ECO:0000256" key="1">
    <source>
        <dbReference type="ARBA" id="ARBA00022833"/>
    </source>
</evidence>
<dbReference type="Pfam" id="PF00226">
    <property type="entry name" value="DnaJ"/>
    <property type="match status" value="1"/>
</dbReference>
<dbReference type="CDD" id="cd06257">
    <property type="entry name" value="DnaJ"/>
    <property type="match status" value="1"/>
</dbReference>
<organism evidence="3 5">
    <name type="scientific">Adineta steineri</name>
    <dbReference type="NCBI Taxonomy" id="433720"/>
    <lineage>
        <taxon>Eukaryota</taxon>
        <taxon>Metazoa</taxon>
        <taxon>Spiralia</taxon>
        <taxon>Gnathifera</taxon>
        <taxon>Rotifera</taxon>
        <taxon>Eurotatoria</taxon>
        <taxon>Bdelloidea</taxon>
        <taxon>Adinetida</taxon>
        <taxon>Adinetidae</taxon>
        <taxon>Adineta</taxon>
    </lineage>
</organism>
<evidence type="ECO:0000259" key="2">
    <source>
        <dbReference type="PROSITE" id="PS50076"/>
    </source>
</evidence>
<dbReference type="Proteomes" id="UP000663881">
    <property type="component" value="Unassembled WGS sequence"/>
</dbReference>
<dbReference type="PRINTS" id="PR00625">
    <property type="entry name" value="JDOMAIN"/>
</dbReference>
<dbReference type="PANTHER" id="PTHR45255:SF1">
    <property type="entry name" value="DNAJ HOMOLOG SUBFAMILY C MEMBER 24"/>
    <property type="match status" value="1"/>
</dbReference>
<dbReference type="InterPro" id="IPR001623">
    <property type="entry name" value="DnaJ_domain"/>
</dbReference>
<dbReference type="InterPro" id="IPR036869">
    <property type="entry name" value="J_dom_sf"/>
</dbReference>
<dbReference type="SMART" id="SM00271">
    <property type="entry name" value="DnaJ"/>
    <property type="match status" value="1"/>
</dbReference>
<dbReference type="Gene3D" id="1.10.287.110">
    <property type="entry name" value="DnaJ domain"/>
    <property type="match status" value="1"/>
</dbReference>
<dbReference type="GO" id="GO:0001671">
    <property type="term" value="F:ATPase activator activity"/>
    <property type="evidence" value="ECO:0007669"/>
    <property type="project" value="TreeGrafter"/>
</dbReference>
<dbReference type="OrthoDB" id="66964at2759"/>
<dbReference type="PROSITE" id="PS50076">
    <property type="entry name" value="DNAJ_2"/>
    <property type="match status" value="1"/>
</dbReference>
<gene>
    <name evidence="4" type="ORF">OKA104_LOCUS8564</name>
    <name evidence="3" type="ORF">VCS650_LOCUS35731</name>
</gene>
<dbReference type="EMBL" id="CAJNON010000826">
    <property type="protein sequence ID" value="CAF1387028.1"/>
    <property type="molecule type" value="Genomic_DNA"/>
</dbReference>
<dbReference type="SUPFAM" id="SSF46565">
    <property type="entry name" value="Chaperone J-domain"/>
    <property type="match status" value="1"/>
</dbReference>
<dbReference type="Proteomes" id="UP000663891">
    <property type="component" value="Unassembled WGS sequence"/>
</dbReference>
<evidence type="ECO:0000313" key="5">
    <source>
        <dbReference type="Proteomes" id="UP000663891"/>
    </source>
</evidence>
<dbReference type="AlphaFoldDB" id="A0A815JV08"/>
<dbReference type="SUPFAM" id="SSF144217">
    <property type="entry name" value="CSL zinc finger"/>
    <property type="match status" value="1"/>
</dbReference>
<proteinExistence type="predicted"/>
<reference evidence="3" key="1">
    <citation type="submission" date="2021-02" db="EMBL/GenBank/DDBJ databases">
        <authorList>
            <person name="Nowell W R."/>
        </authorList>
    </citation>
    <scope>NUCLEOTIDE SEQUENCE</scope>
</reference>
<name>A0A815JV08_9BILA</name>
<evidence type="ECO:0000313" key="4">
    <source>
        <dbReference type="EMBL" id="CAF3639406.1"/>
    </source>
</evidence>
<dbReference type="EMBL" id="CAJOAY010000348">
    <property type="protein sequence ID" value="CAF3639406.1"/>
    <property type="molecule type" value="Genomic_DNA"/>
</dbReference>
<dbReference type="PANTHER" id="PTHR45255">
    <property type="entry name" value="DNAJ HOMOLOG SUBFAMILY C MEMBER 24"/>
    <property type="match status" value="1"/>
</dbReference>
<protein>
    <recommendedName>
        <fullName evidence="2">J domain-containing protein</fullName>
    </recommendedName>
</protein>
<keyword evidence="1" id="KW-0862">Zinc</keyword>